<evidence type="ECO:0000313" key="8">
    <source>
        <dbReference type="Proteomes" id="UP000285301"/>
    </source>
</evidence>
<evidence type="ECO:0000256" key="2">
    <source>
        <dbReference type="ARBA" id="ARBA00022617"/>
    </source>
</evidence>
<reference evidence="7 8" key="1">
    <citation type="journal article" date="2018" name="Gigascience">
        <title>Genomes of trombidid mites reveal novel predicted allergens and laterally-transferred genes associated with secondary metabolism.</title>
        <authorList>
            <person name="Dong X."/>
            <person name="Chaisiri K."/>
            <person name="Xia D."/>
            <person name="Armstrong S.D."/>
            <person name="Fang Y."/>
            <person name="Donnelly M.J."/>
            <person name="Kadowaki T."/>
            <person name="McGarry J.W."/>
            <person name="Darby A.C."/>
            <person name="Makepeace B.L."/>
        </authorList>
    </citation>
    <scope>NUCLEOTIDE SEQUENCE [LARGE SCALE GENOMIC DNA]</scope>
    <source>
        <strain evidence="7">UoL-WK</strain>
    </source>
</reference>
<keyword evidence="3" id="KW-0479">Metal-binding</keyword>
<dbReference type="InterPro" id="IPR001128">
    <property type="entry name" value="Cyt_P450"/>
</dbReference>
<dbReference type="GO" id="GO:0005506">
    <property type="term" value="F:iron ion binding"/>
    <property type="evidence" value="ECO:0007669"/>
    <property type="project" value="InterPro"/>
</dbReference>
<organism evidence="7 8">
    <name type="scientific">Dinothrombium tinctorium</name>
    <dbReference type="NCBI Taxonomy" id="1965070"/>
    <lineage>
        <taxon>Eukaryota</taxon>
        <taxon>Metazoa</taxon>
        <taxon>Ecdysozoa</taxon>
        <taxon>Arthropoda</taxon>
        <taxon>Chelicerata</taxon>
        <taxon>Arachnida</taxon>
        <taxon>Acari</taxon>
        <taxon>Acariformes</taxon>
        <taxon>Trombidiformes</taxon>
        <taxon>Prostigmata</taxon>
        <taxon>Anystina</taxon>
        <taxon>Parasitengona</taxon>
        <taxon>Trombidioidea</taxon>
        <taxon>Trombidiidae</taxon>
        <taxon>Dinothrombium</taxon>
    </lineage>
</organism>
<keyword evidence="5" id="KW-0408">Iron</keyword>
<keyword evidence="4" id="KW-0560">Oxidoreductase</keyword>
<dbReference type="EMBL" id="NCKU01009804">
    <property type="protein sequence ID" value="RWS01124.1"/>
    <property type="molecule type" value="Genomic_DNA"/>
</dbReference>
<dbReference type="GO" id="GO:0016705">
    <property type="term" value="F:oxidoreductase activity, acting on paired donors, with incorporation or reduction of molecular oxygen"/>
    <property type="evidence" value="ECO:0007669"/>
    <property type="project" value="InterPro"/>
</dbReference>
<accession>A0A443QDM9</accession>
<evidence type="ECO:0000256" key="6">
    <source>
        <dbReference type="ARBA" id="ARBA00023033"/>
    </source>
</evidence>
<keyword evidence="8" id="KW-1185">Reference proteome</keyword>
<comment type="similarity">
    <text evidence="1">Belongs to the cytochrome P450 family.</text>
</comment>
<protein>
    <submittedName>
        <fullName evidence="7">Cytochrome P450 3A13-like protein</fullName>
    </submittedName>
</protein>
<evidence type="ECO:0000256" key="5">
    <source>
        <dbReference type="ARBA" id="ARBA00023004"/>
    </source>
</evidence>
<dbReference type="GO" id="GO:0020037">
    <property type="term" value="F:heme binding"/>
    <property type="evidence" value="ECO:0007669"/>
    <property type="project" value="InterPro"/>
</dbReference>
<evidence type="ECO:0000256" key="4">
    <source>
        <dbReference type="ARBA" id="ARBA00023002"/>
    </source>
</evidence>
<feature type="non-terminal residue" evidence="7">
    <location>
        <position position="169"/>
    </location>
</feature>
<proteinExistence type="inferred from homology"/>
<dbReference type="AlphaFoldDB" id="A0A443QDM9"/>
<evidence type="ECO:0000256" key="3">
    <source>
        <dbReference type="ARBA" id="ARBA00022723"/>
    </source>
</evidence>
<dbReference type="InterPro" id="IPR050705">
    <property type="entry name" value="Cytochrome_P450_3A"/>
</dbReference>
<evidence type="ECO:0000313" key="7">
    <source>
        <dbReference type="EMBL" id="RWS01124.1"/>
    </source>
</evidence>
<dbReference type="Proteomes" id="UP000285301">
    <property type="component" value="Unassembled WGS sequence"/>
</dbReference>
<name>A0A443QDM9_9ACAR</name>
<dbReference type="Gene3D" id="1.10.630.10">
    <property type="entry name" value="Cytochrome P450"/>
    <property type="match status" value="1"/>
</dbReference>
<keyword evidence="6" id="KW-0503">Monooxygenase</keyword>
<dbReference type="OrthoDB" id="6499032at2759"/>
<dbReference type="InterPro" id="IPR036396">
    <property type="entry name" value="Cyt_P450_sf"/>
</dbReference>
<sequence length="169" mass="19742">MSIETNTHVDPNNKFKKFIDTFLDLSSWRFIATLLLPVKLQRIFGIQFTPDHVIEYIKNTTKFVLNERKSKRLPVKDFAQLLLDAEDENVYSKEESDGKQFFEENLSKMENEEMYKDTHSKHKKLTFDEIAAQIIILLAGGYHTLAAPLEFCFYALALNPDAQEKLYQE</sequence>
<evidence type="ECO:0000256" key="1">
    <source>
        <dbReference type="ARBA" id="ARBA00010617"/>
    </source>
</evidence>
<dbReference type="STRING" id="1965070.A0A443QDM9"/>
<dbReference type="SUPFAM" id="SSF48264">
    <property type="entry name" value="Cytochrome P450"/>
    <property type="match status" value="1"/>
</dbReference>
<dbReference type="GO" id="GO:0008395">
    <property type="term" value="F:steroid hydroxylase activity"/>
    <property type="evidence" value="ECO:0007669"/>
    <property type="project" value="TreeGrafter"/>
</dbReference>
<dbReference type="PANTHER" id="PTHR24302:SF15">
    <property type="entry name" value="FATTY-ACID PEROXYGENASE"/>
    <property type="match status" value="1"/>
</dbReference>
<dbReference type="PANTHER" id="PTHR24302">
    <property type="entry name" value="CYTOCHROME P450 FAMILY 3"/>
    <property type="match status" value="1"/>
</dbReference>
<keyword evidence="2" id="KW-0349">Heme</keyword>
<comment type="caution">
    <text evidence="7">The sequence shown here is derived from an EMBL/GenBank/DDBJ whole genome shotgun (WGS) entry which is preliminary data.</text>
</comment>
<gene>
    <name evidence="7" type="ORF">B4U79_15616</name>
</gene>
<dbReference type="Pfam" id="PF00067">
    <property type="entry name" value="p450"/>
    <property type="match status" value="1"/>
</dbReference>